<protein>
    <submittedName>
        <fullName evidence="2">Uncharacterized protein</fullName>
    </submittedName>
</protein>
<evidence type="ECO:0000256" key="1">
    <source>
        <dbReference type="SAM" id="MobiDB-lite"/>
    </source>
</evidence>
<name>A0A9P5IP39_9HELO</name>
<dbReference type="RefSeq" id="XP_038735122.1">
    <property type="nucleotide sequence ID" value="XM_038874513.1"/>
</dbReference>
<feature type="compositionally biased region" description="Polar residues" evidence="1">
    <location>
        <begin position="66"/>
        <end position="78"/>
    </location>
</feature>
<accession>A0A9P5IP39</accession>
<dbReference type="EMBL" id="RCSW01000006">
    <property type="protein sequence ID" value="KAF7948590.1"/>
    <property type="molecule type" value="Genomic_DNA"/>
</dbReference>
<dbReference type="GeneID" id="62147590"/>
<feature type="compositionally biased region" description="Polar residues" evidence="1">
    <location>
        <begin position="99"/>
        <end position="109"/>
    </location>
</feature>
<proteinExistence type="predicted"/>
<sequence>MPRPTRASAAVGASNSAGLPSENHIDSPQIKMEMTPPRNHRSGLSRTKLEVAEATETAEAPAVDISTVSRATKSTSLEISDAEGGDLYGTDSDGISEDPISTASRITTSKKSKVADEDFHNIDGSSDLEQETNHSSGSRLPAGSELSQVAKGKKIDLPRDEDMLDVDQIADNDSDSEPLEWTDDDQILLDATYPQELAL</sequence>
<dbReference type="Proteomes" id="UP000710849">
    <property type="component" value="Unassembled WGS sequence"/>
</dbReference>
<feature type="compositionally biased region" description="Low complexity" evidence="1">
    <location>
        <begin position="52"/>
        <end position="63"/>
    </location>
</feature>
<feature type="region of interest" description="Disordered" evidence="1">
    <location>
        <begin position="1"/>
        <end position="163"/>
    </location>
</feature>
<reference evidence="2 3" key="1">
    <citation type="journal article" date="2020" name="Genome Biol. Evol.">
        <title>Comparative genomics of Sclerotiniaceae.</title>
        <authorList>
            <person name="Valero Jimenez C.A."/>
            <person name="Steentjes M."/>
            <person name="Scholten O.E."/>
            <person name="Van Kan J.A.L."/>
        </authorList>
    </citation>
    <scope>NUCLEOTIDE SEQUENCE [LARGE SCALE GENOMIC DNA]</scope>
    <source>
        <strain evidence="2 3">MUCL 94</strain>
    </source>
</reference>
<gene>
    <name evidence="2" type="ORF">EAE97_004001</name>
</gene>
<dbReference type="AlphaFoldDB" id="A0A9P5IP39"/>
<feature type="compositionally biased region" description="Low complexity" evidence="1">
    <location>
        <begin position="7"/>
        <end position="18"/>
    </location>
</feature>
<evidence type="ECO:0000313" key="3">
    <source>
        <dbReference type="Proteomes" id="UP000710849"/>
    </source>
</evidence>
<keyword evidence="3" id="KW-1185">Reference proteome</keyword>
<evidence type="ECO:0000313" key="2">
    <source>
        <dbReference type="EMBL" id="KAF7948590.1"/>
    </source>
</evidence>
<comment type="caution">
    <text evidence="2">The sequence shown here is derived from an EMBL/GenBank/DDBJ whole genome shotgun (WGS) entry which is preliminary data.</text>
</comment>
<organism evidence="2 3">
    <name type="scientific">Botrytis byssoidea</name>
    <dbReference type="NCBI Taxonomy" id="139641"/>
    <lineage>
        <taxon>Eukaryota</taxon>
        <taxon>Fungi</taxon>
        <taxon>Dikarya</taxon>
        <taxon>Ascomycota</taxon>
        <taxon>Pezizomycotina</taxon>
        <taxon>Leotiomycetes</taxon>
        <taxon>Helotiales</taxon>
        <taxon>Sclerotiniaceae</taxon>
        <taxon>Botrytis</taxon>
    </lineage>
</organism>